<comment type="caution">
    <text evidence="2">The sequence shown here is derived from an EMBL/GenBank/DDBJ whole genome shotgun (WGS) entry which is preliminary data.</text>
</comment>
<keyword evidence="1" id="KW-1133">Transmembrane helix</keyword>
<dbReference type="EMBL" id="MEWA01000008">
    <property type="protein sequence ID" value="OGC70332.1"/>
    <property type="molecule type" value="Genomic_DNA"/>
</dbReference>
<evidence type="ECO:0000256" key="1">
    <source>
        <dbReference type="SAM" id="Phobius"/>
    </source>
</evidence>
<evidence type="ECO:0000313" key="2">
    <source>
        <dbReference type="EMBL" id="OGC70332.1"/>
    </source>
</evidence>
<sequence>MTKLTLEIYDDVVATLSKISNLNDSGVELEIPEGSVLFDNILNLKVISKHAEKNGLTVHFYTQDETGNTLIENMEDGTDALSGQMNHIDGAYPTENFAKISERKLRMPKLPKLSIPQFNPKFLKIFIAVLVLALLGFWLISKSSNKLKATAKIIVNSQPLARSVTIKVKSETESSAQSKVLRGTIVKTAVEQNKEIDVTGEKLVGKKATGKALIYNKTTSEKEFDKGTVLTFDRDEGDLNFVTKGGVTVPAAAPTDPADPASPITPGSAEVEIEAQNIGSEYNLAKDKTLEVKGQKKADFEGKIQTETTGGKSEKVKIVDAADKKKLIDELSKEITEQSTASLNAKVSSSQQLINGSQKLTVLKQTFNHEVGDETDKLSLSQTGEVEGLVYLKDGLDNLLDELLKEFVPEGYELSDKEREINVEVLGNSSNSVLSSTEADIQVTLKTYVVPAVNEDEIKQNLMGKTPADAQKYLGGISNIKTYEFNLSQGLLPFSTRVPKNPDQIEVIIERE</sequence>
<organism evidence="2 3">
    <name type="scientific">candidate division WWE3 bacterium RIFOXYC1_FULL_39_7</name>
    <dbReference type="NCBI Taxonomy" id="1802643"/>
    <lineage>
        <taxon>Bacteria</taxon>
        <taxon>Katanobacteria</taxon>
    </lineage>
</organism>
<keyword evidence="1" id="KW-0812">Transmembrane</keyword>
<protein>
    <recommendedName>
        <fullName evidence="4">Baseplate protein J-like domain-containing protein</fullName>
    </recommendedName>
</protein>
<evidence type="ECO:0008006" key="4">
    <source>
        <dbReference type="Google" id="ProtNLM"/>
    </source>
</evidence>
<dbReference type="AlphaFoldDB" id="A0A1F4WLP2"/>
<reference evidence="2 3" key="1">
    <citation type="journal article" date="2016" name="Nat. Commun.">
        <title>Thousands of microbial genomes shed light on interconnected biogeochemical processes in an aquifer system.</title>
        <authorList>
            <person name="Anantharaman K."/>
            <person name="Brown C.T."/>
            <person name="Hug L.A."/>
            <person name="Sharon I."/>
            <person name="Castelle C.J."/>
            <person name="Probst A.J."/>
            <person name="Thomas B.C."/>
            <person name="Singh A."/>
            <person name="Wilkins M.J."/>
            <person name="Karaoz U."/>
            <person name="Brodie E.L."/>
            <person name="Williams K.H."/>
            <person name="Hubbard S.S."/>
            <person name="Banfield J.F."/>
        </authorList>
    </citation>
    <scope>NUCLEOTIDE SEQUENCE [LARGE SCALE GENOMIC DNA]</scope>
</reference>
<dbReference type="Proteomes" id="UP000179113">
    <property type="component" value="Unassembled WGS sequence"/>
</dbReference>
<evidence type="ECO:0000313" key="3">
    <source>
        <dbReference type="Proteomes" id="UP000179113"/>
    </source>
</evidence>
<name>A0A1F4WLP2_UNCKA</name>
<proteinExistence type="predicted"/>
<feature type="transmembrane region" description="Helical" evidence="1">
    <location>
        <begin position="122"/>
        <end position="140"/>
    </location>
</feature>
<gene>
    <name evidence="2" type="ORF">A2415_05140</name>
</gene>
<accession>A0A1F4WLP2</accession>
<keyword evidence="1" id="KW-0472">Membrane</keyword>